<dbReference type="AlphaFoldDB" id="A0A0E9QYL3"/>
<evidence type="ECO:0000313" key="1">
    <source>
        <dbReference type="EMBL" id="JAH21934.1"/>
    </source>
</evidence>
<dbReference type="EMBL" id="GBXM01086643">
    <property type="protein sequence ID" value="JAH21934.1"/>
    <property type="molecule type" value="Transcribed_RNA"/>
</dbReference>
<sequence length="28" mass="3195">MRSFLTSSVLFSFLLQSVVSYRIVNSRG</sequence>
<protein>
    <submittedName>
        <fullName evidence="1">Uncharacterized protein</fullName>
    </submittedName>
</protein>
<accession>A0A0E9QYL3</accession>
<reference evidence="1" key="2">
    <citation type="journal article" date="2015" name="Fish Shellfish Immunol.">
        <title>Early steps in the European eel (Anguilla anguilla)-Vibrio vulnificus interaction in the gills: Role of the RtxA13 toxin.</title>
        <authorList>
            <person name="Callol A."/>
            <person name="Pajuelo D."/>
            <person name="Ebbesson L."/>
            <person name="Teles M."/>
            <person name="MacKenzie S."/>
            <person name="Amaro C."/>
        </authorList>
    </citation>
    <scope>NUCLEOTIDE SEQUENCE</scope>
</reference>
<organism evidence="1">
    <name type="scientific">Anguilla anguilla</name>
    <name type="common">European freshwater eel</name>
    <name type="synonym">Muraena anguilla</name>
    <dbReference type="NCBI Taxonomy" id="7936"/>
    <lineage>
        <taxon>Eukaryota</taxon>
        <taxon>Metazoa</taxon>
        <taxon>Chordata</taxon>
        <taxon>Craniata</taxon>
        <taxon>Vertebrata</taxon>
        <taxon>Euteleostomi</taxon>
        <taxon>Actinopterygii</taxon>
        <taxon>Neopterygii</taxon>
        <taxon>Teleostei</taxon>
        <taxon>Anguilliformes</taxon>
        <taxon>Anguillidae</taxon>
        <taxon>Anguilla</taxon>
    </lineage>
</organism>
<name>A0A0E9QYL3_ANGAN</name>
<proteinExistence type="predicted"/>
<reference evidence="1" key="1">
    <citation type="submission" date="2014-11" db="EMBL/GenBank/DDBJ databases">
        <authorList>
            <person name="Amaro Gonzalez C."/>
        </authorList>
    </citation>
    <scope>NUCLEOTIDE SEQUENCE</scope>
</reference>